<accession>A0A132B1D2</accession>
<keyword evidence="1" id="KW-0812">Transmembrane</keyword>
<dbReference type="RefSeq" id="XP_018060540.1">
    <property type="nucleotide sequence ID" value="XM_018216577.1"/>
</dbReference>
<evidence type="ECO:0000256" key="1">
    <source>
        <dbReference type="SAM" id="Phobius"/>
    </source>
</evidence>
<keyword evidence="1" id="KW-1133">Transmembrane helix</keyword>
<reference evidence="2 3" key="1">
    <citation type="submission" date="2015-10" db="EMBL/GenBank/DDBJ databases">
        <title>Full genome of DAOMC 229536 Phialocephala scopiformis, a fungal endophyte of spruce producing the potent anti-insectan compound rugulosin.</title>
        <authorList>
            <consortium name="DOE Joint Genome Institute"/>
            <person name="Walker A.K."/>
            <person name="Frasz S.L."/>
            <person name="Seifert K.A."/>
            <person name="Miller J.D."/>
            <person name="Mondo S.J."/>
            <person name="Labutti K."/>
            <person name="Lipzen A."/>
            <person name="Dockter R."/>
            <person name="Kennedy M."/>
            <person name="Grigoriev I.V."/>
            <person name="Spatafora J.W."/>
        </authorList>
    </citation>
    <scope>NUCLEOTIDE SEQUENCE [LARGE SCALE GENOMIC DNA]</scope>
    <source>
        <strain evidence="2 3">CBS 120377</strain>
    </source>
</reference>
<dbReference type="GeneID" id="28826303"/>
<proteinExistence type="predicted"/>
<dbReference type="KEGG" id="psco:LY89DRAFT_692647"/>
<dbReference type="AlphaFoldDB" id="A0A132B1D2"/>
<feature type="transmembrane region" description="Helical" evidence="1">
    <location>
        <begin position="39"/>
        <end position="58"/>
    </location>
</feature>
<gene>
    <name evidence="2" type="ORF">LY89DRAFT_692647</name>
</gene>
<sequence length="60" mass="7237">MNAKQVMDAFMKALQEERKQEHEERGRLLKQGHEERKGWFFFIAALVFGLLFLLGWAYRH</sequence>
<keyword evidence="1" id="KW-0472">Membrane</keyword>
<organism evidence="2 3">
    <name type="scientific">Mollisia scopiformis</name>
    <name type="common">Conifer needle endophyte fungus</name>
    <name type="synonym">Phialocephala scopiformis</name>
    <dbReference type="NCBI Taxonomy" id="149040"/>
    <lineage>
        <taxon>Eukaryota</taxon>
        <taxon>Fungi</taxon>
        <taxon>Dikarya</taxon>
        <taxon>Ascomycota</taxon>
        <taxon>Pezizomycotina</taxon>
        <taxon>Leotiomycetes</taxon>
        <taxon>Helotiales</taxon>
        <taxon>Mollisiaceae</taxon>
        <taxon>Mollisia</taxon>
    </lineage>
</organism>
<name>A0A132B1D2_MOLSC</name>
<protein>
    <submittedName>
        <fullName evidence="2">Uncharacterized protein</fullName>
    </submittedName>
</protein>
<dbReference type="InParanoid" id="A0A132B1D2"/>
<evidence type="ECO:0000313" key="3">
    <source>
        <dbReference type="Proteomes" id="UP000070700"/>
    </source>
</evidence>
<dbReference type="EMBL" id="KQ947452">
    <property type="protein sequence ID" value="KUJ06185.1"/>
    <property type="molecule type" value="Genomic_DNA"/>
</dbReference>
<keyword evidence="3" id="KW-1185">Reference proteome</keyword>
<dbReference type="Proteomes" id="UP000070700">
    <property type="component" value="Unassembled WGS sequence"/>
</dbReference>
<evidence type="ECO:0000313" key="2">
    <source>
        <dbReference type="EMBL" id="KUJ06185.1"/>
    </source>
</evidence>